<dbReference type="AlphaFoldDB" id="X1FWF8"/>
<feature type="non-terminal residue" evidence="1">
    <location>
        <position position="1"/>
    </location>
</feature>
<protein>
    <submittedName>
        <fullName evidence="1">Uncharacterized protein</fullName>
    </submittedName>
</protein>
<accession>X1FWF8</accession>
<proteinExistence type="predicted"/>
<comment type="caution">
    <text evidence="1">The sequence shown here is derived from an EMBL/GenBank/DDBJ whole genome shotgun (WGS) entry which is preliminary data.</text>
</comment>
<evidence type="ECO:0000313" key="1">
    <source>
        <dbReference type="EMBL" id="GAH25103.1"/>
    </source>
</evidence>
<reference evidence="1" key="1">
    <citation type="journal article" date="2014" name="Front. Microbiol.">
        <title>High frequency of phylogenetically diverse reductive dehalogenase-homologous genes in deep subseafloor sedimentary metagenomes.</title>
        <authorList>
            <person name="Kawai M."/>
            <person name="Futagami T."/>
            <person name="Toyoda A."/>
            <person name="Takaki Y."/>
            <person name="Nishi S."/>
            <person name="Hori S."/>
            <person name="Arai W."/>
            <person name="Tsubouchi T."/>
            <person name="Morono Y."/>
            <person name="Uchiyama I."/>
            <person name="Ito T."/>
            <person name="Fujiyama A."/>
            <person name="Inagaki F."/>
            <person name="Takami H."/>
        </authorList>
    </citation>
    <scope>NUCLEOTIDE SEQUENCE</scope>
    <source>
        <strain evidence="1">Expedition CK06-06</strain>
    </source>
</reference>
<sequence>PIELEELEYDELEEDDSSTDKLLLELISSSSPYIIKESLPEL</sequence>
<gene>
    <name evidence="1" type="ORF">S01H4_66607</name>
</gene>
<name>X1FWF8_9ZZZZ</name>
<dbReference type="EMBL" id="BART01041352">
    <property type="protein sequence ID" value="GAH25103.1"/>
    <property type="molecule type" value="Genomic_DNA"/>
</dbReference>
<organism evidence="1">
    <name type="scientific">marine sediment metagenome</name>
    <dbReference type="NCBI Taxonomy" id="412755"/>
    <lineage>
        <taxon>unclassified sequences</taxon>
        <taxon>metagenomes</taxon>
        <taxon>ecological metagenomes</taxon>
    </lineage>
</organism>